<feature type="domain" description="CTLH" evidence="9">
    <location>
        <begin position="194"/>
        <end position="251"/>
    </location>
</feature>
<dbReference type="PANTHER" id="PTHR12170">
    <property type="entry name" value="MACROPHAGE ERYTHROBLAST ATTACHER-RELATED"/>
    <property type="match status" value="1"/>
</dbReference>
<evidence type="ECO:0008006" key="13">
    <source>
        <dbReference type="Google" id="ProtNLM"/>
    </source>
</evidence>
<dbReference type="SMART" id="SM00757">
    <property type="entry name" value="CRA"/>
    <property type="match status" value="1"/>
</dbReference>
<feature type="domain" description="RING-Gid-type" evidence="10">
    <location>
        <begin position="471"/>
        <end position="540"/>
    </location>
</feature>
<feature type="region of interest" description="Disordered" evidence="8">
    <location>
        <begin position="343"/>
        <end position="375"/>
    </location>
</feature>
<feature type="compositionally biased region" description="Low complexity" evidence="8">
    <location>
        <begin position="145"/>
        <end position="155"/>
    </location>
</feature>
<gene>
    <name evidence="11" type="ORF">L201_004282</name>
</gene>
<dbReference type="GO" id="GO:0005737">
    <property type="term" value="C:cytoplasm"/>
    <property type="evidence" value="ECO:0007669"/>
    <property type="project" value="UniProtKB-SubCell"/>
</dbReference>
<protein>
    <recommendedName>
        <fullName evidence="13">Macrophage erythroblast attacher</fullName>
    </recommendedName>
</protein>
<evidence type="ECO:0000259" key="10">
    <source>
        <dbReference type="PROSITE" id="PS51867"/>
    </source>
</evidence>
<dbReference type="InterPro" id="IPR024964">
    <property type="entry name" value="CTLH/CRA"/>
</dbReference>
<dbReference type="Pfam" id="PF10607">
    <property type="entry name" value="CTLH"/>
    <property type="match status" value="1"/>
</dbReference>
<dbReference type="PROSITE" id="PS51867">
    <property type="entry name" value="ZF_RING_GID"/>
    <property type="match status" value="1"/>
</dbReference>
<dbReference type="SMART" id="SM00668">
    <property type="entry name" value="CTLH"/>
    <property type="match status" value="1"/>
</dbReference>
<dbReference type="PANTHER" id="PTHR12170:SF2">
    <property type="entry name" value="E3 UBIQUITIN-PROTEIN TRANSFERASE MAEA"/>
    <property type="match status" value="1"/>
</dbReference>
<evidence type="ECO:0000313" key="11">
    <source>
        <dbReference type="EMBL" id="WWC89360.1"/>
    </source>
</evidence>
<evidence type="ECO:0000259" key="9">
    <source>
        <dbReference type="PROSITE" id="PS50897"/>
    </source>
</evidence>
<dbReference type="CDD" id="cd16659">
    <property type="entry name" value="RING-Ubox_Emp"/>
    <property type="match status" value="1"/>
</dbReference>
<dbReference type="InterPro" id="IPR044063">
    <property type="entry name" value="ZF_RING_GID"/>
</dbReference>
<proteinExistence type="inferred from homology"/>
<evidence type="ECO:0000256" key="5">
    <source>
        <dbReference type="ARBA" id="ARBA00022771"/>
    </source>
</evidence>
<evidence type="ECO:0000256" key="4">
    <source>
        <dbReference type="ARBA" id="ARBA00022723"/>
    </source>
</evidence>
<dbReference type="AlphaFoldDB" id="A0AAX4JXU2"/>
<feature type="compositionally biased region" description="Gly residues" evidence="8">
    <location>
        <begin position="393"/>
        <end position="405"/>
    </location>
</feature>
<name>A0AAX4JXU2_9TREE</name>
<dbReference type="GO" id="GO:0034657">
    <property type="term" value="C:GID complex"/>
    <property type="evidence" value="ECO:0007669"/>
    <property type="project" value="TreeGrafter"/>
</dbReference>
<keyword evidence="3" id="KW-0963">Cytoplasm</keyword>
<dbReference type="InterPro" id="IPR045098">
    <property type="entry name" value="Fyv10_fam"/>
</dbReference>
<dbReference type="GO" id="GO:0061630">
    <property type="term" value="F:ubiquitin protein ligase activity"/>
    <property type="evidence" value="ECO:0007669"/>
    <property type="project" value="InterPro"/>
</dbReference>
<dbReference type="EMBL" id="CP144102">
    <property type="protein sequence ID" value="WWC89360.1"/>
    <property type="molecule type" value="Genomic_DNA"/>
</dbReference>
<sequence>MTSSITSTNGALILEEPLIRTPFELLRRSHRSAQRQVEKDFNAVSIALQSISKSLNASSSSDEGRQSLVKKLGAVEERAKGLKRKLDDLQPNTNEPTPLRSRLEYLNTLVPSPGIPSTEEKETKPTNGHDEMEVDGEEKEKEIKSTTPSSSTPTSDNTMDRYIVDYLLRTGRLKAAEALSKKQNIEPLVDIKLFAELNKIENALIENHSCAEALAWCGENRGTLKKTKNNLEFTLRLQEFIEICRKRDMTSAITYSRKNLAPWASTHLADIQQGMILLTFGEKTDVNSYKKLYDPSRWAIVRDQFRSTFLTLYSLPSQSVLSLALSAGLSSLRLPSCVQHVKSTSQSKDSESNSALKNDTLTSSSSSPHIPLLPAAPPLHNLESILVNDAFGGDSGSGGGNGSGGQREHFTSPLGGDLYISHHHLTHPHTHTSNLVETQNIAENKVEDDGDEDDEEDLHTHPDKKVGNVDCPTCDENLKVLTAELPLSHHVNSTIVCRLSGKLMDSENQPLAFPNGYVYSTNALREMANSNFDVVTCPRTRETCAFSRLRKVYIS</sequence>
<feature type="region of interest" description="Disordered" evidence="8">
    <location>
        <begin position="110"/>
        <end position="158"/>
    </location>
</feature>
<evidence type="ECO:0000256" key="3">
    <source>
        <dbReference type="ARBA" id="ARBA00022490"/>
    </source>
</evidence>
<evidence type="ECO:0000256" key="6">
    <source>
        <dbReference type="ARBA" id="ARBA00022833"/>
    </source>
</evidence>
<reference evidence="11 12" key="1">
    <citation type="submission" date="2024-01" db="EMBL/GenBank/DDBJ databases">
        <title>Comparative genomics of Cryptococcus and Kwoniella reveals pathogenesis evolution and contrasting modes of karyotype evolution via chromosome fusion or intercentromeric recombination.</title>
        <authorList>
            <person name="Coelho M.A."/>
            <person name="David-Palma M."/>
            <person name="Shea T."/>
            <person name="Bowers K."/>
            <person name="McGinley-Smith S."/>
            <person name="Mohammad A.W."/>
            <person name="Gnirke A."/>
            <person name="Yurkov A.M."/>
            <person name="Nowrousian M."/>
            <person name="Sun S."/>
            <person name="Cuomo C.A."/>
            <person name="Heitman J."/>
        </authorList>
    </citation>
    <scope>NUCLEOTIDE SEQUENCE [LARGE SCALE GENOMIC DNA]</scope>
    <source>
        <strain evidence="11 12">CBS 6074</strain>
    </source>
</reference>
<feature type="region of interest" description="Disordered" evidence="8">
    <location>
        <begin position="393"/>
        <end position="421"/>
    </location>
</feature>
<dbReference type="PROSITE" id="PS50897">
    <property type="entry name" value="CTLH"/>
    <property type="match status" value="1"/>
</dbReference>
<dbReference type="InterPro" id="IPR006594">
    <property type="entry name" value="LisH"/>
</dbReference>
<evidence type="ECO:0000256" key="1">
    <source>
        <dbReference type="ARBA" id="ARBA00004496"/>
    </source>
</evidence>
<evidence type="ECO:0000256" key="7">
    <source>
        <dbReference type="PROSITE-ProRule" id="PRU01215"/>
    </source>
</evidence>
<evidence type="ECO:0000313" key="12">
    <source>
        <dbReference type="Proteomes" id="UP001355207"/>
    </source>
</evidence>
<dbReference type="Proteomes" id="UP001355207">
    <property type="component" value="Chromosome 5"/>
</dbReference>
<dbReference type="InterPro" id="IPR006595">
    <property type="entry name" value="CTLH_C"/>
</dbReference>
<dbReference type="InterPro" id="IPR013144">
    <property type="entry name" value="CRA_dom"/>
</dbReference>
<dbReference type="GO" id="GO:0005634">
    <property type="term" value="C:nucleus"/>
    <property type="evidence" value="ECO:0007669"/>
    <property type="project" value="TreeGrafter"/>
</dbReference>
<feature type="compositionally biased region" description="Low complexity" evidence="8">
    <location>
        <begin position="360"/>
        <end position="375"/>
    </location>
</feature>
<accession>A0AAX4JXU2</accession>
<evidence type="ECO:0000256" key="2">
    <source>
        <dbReference type="ARBA" id="ARBA00010615"/>
    </source>
</evidence>
<feature type="compositionally biased region" description="Basic and acidic residues" evidence="8">
    <location>
        <begin position="118"/>
        <end position="131"/>
    </location>
</feature>
<keyword evidence="4" id="KW-0479">Metal-binding</keyword>
<feature type="zinc finger region" description="RING-Gid-type" evidence="7">
    <location>
        <begin position="471"/>
        <end position="540"/>
    </location>
</feature>
<keyword evidence="5 7" id="KW-0863">Zinc-finger</keyword>
<keyword evidence="6" id="KW-0862">Zinc</keyword>
<dbReference type="RefSeq" id="XP_066076123.1">
    <property type="nucleotide sequence ID" value="XM_066220026.1"/>
</dbReference>
<comment type="similarity">
    <text evidence="2">Belongs to the FYV10 family.</text>
</comment>
<comment type="subcellular location">
    <subcellularLocation>
        <location evidence="1">Cytoplasm</location>
    </subcellularLocation>
</comment>
<dbReference type="GeneID" id="91094952"/>
<organism evidence="11 12">
    <name type="scientific">Kwoniella dendrophila CBS 6074</name>
    <dbReference type="NCBI Taxonomy" id="1295534"/>
    <lineage>
        <taxon>Eukaryota</taxon>
        <taxon>Fungi</taxon>
        <taxon>Dikarya</taxon>
        <taxon>Basidiomycota</taxon>
        <taxon>Agaricomycotina</taxon>
        <taxon>Tremellomycetes</taxon>
        <taxon>Tremellales</taxon>
        <taxon>Cryptococcaceae</taxon>
        <taxon>Kwoniella</taxon>
    </lineage>
</organism>
<keyword evidence="12" id="KW-1185">Reference proteome</keyword>
<dbReference type="GO" id="GO:0008270">
    <property type="term" value="F:zinc ion binding"/>
    <property type="evidence" value="ECO:0007669"/>
    <property type="project" value="UniProtKB-KW"/>
</dbReference>
<evidence type="ECO:0000256" key="8">
    <source>
        <dbReference type="SAM" id="MobiDB-lite"/>
    </source>
</evidence>
<dbReference type="GO" id="GO:0043161">
    <property type="term" value="P:proteasome-mediated ubiquitin-dependent protein catabolic process"/>
    <property type="evidence" value="ECO:0007669"/>
    <property type="project" value="InterPro"/>
</dbReference>
<feature type="compositionally biased region" description="Polar residues" evidence="8">
    <location>
        <begin position="343"/>
        <end position="359"/>
    </location>
</feature>
<dbReference type="PROSITE" id="PS50896">
    <property type="entry name" value="LISH"/>
    <property type="match status" value="1"/>
</dbReference>